<dbReference type="EMBL" id="NFKP01000017">
    <property type="protein sequence ID" value="OUP68473.1"/>
    <property type="molecule type" value="Genomic_DNA"/>
</dbReference>
<dbReference type="AlphaFoldDB" id="A0A174TEU8"/>
<feature type="transmembrane region" description="Helical" evidence="8">
    <location>
        <begin position="12"/>
        <end position="37"/>
    </location>
</feature>
<dbReference type="OrthoDB" id="9813689at2"/>
<feature type="binding site" evidence="7">
    <location>
        <position position="198"/>
    </location>
    <ligand>
        <name>Zn(2+)</name>
        <dbReference type="ChEBI" id="CHEBI:29105"/>
    </ligand>
</feature>
<reference evidence="10" key="3">
    <citation type="journal article" date="2018" name="BMC Genomics">
        <title>Whole genome sequencing and function prediction of 133 gut anaerobes isolated from chicken caecum in pure cultures.</title>
        <authorList>
            <person name="Medvecky M."/>
            <person name="Cejkova D."/>
            <person name="Polansky O."/>
            <person name="Karasova D."/>
            <person name="Kubasova T."/>
            <person name="Cizek A."/>
            <person name="Rychlik I."/>
        </authorList>
    </citation>
    <scope>NUCLEOTIDE SEQUENCE</scope>
    <source>
        <strain evidence="10">An175</strain>
    </source>
</reference>
<feature type="binding site" evidence="7">
    <location>
        <position position="67"/>
    </location>
    <ligand>
        <name>Zn(2+)</name>
        <dbReference type="ChEBI" id="CHEBI:29105"/>
    </ligand>
</feature>
<evidence type="ECO:0000256" key="2">
    <source>
        <dbReference type="ARBA" id="ARBA00008488"/>
    </source>
</evidence>
<feature type="transmembrane region" description="Helical" evidence="8">
    <location>
        <begin position="136"/>
        <end position="156"/>
    </location>
</feature>
<dbReference type="NCBIfam" id="TIGR01065">
    <property type="entry name" value="hlyIII"/>
    <property type="match status" value="1"/>
</dbReference>
<evidence type="ECO:0000256" key="7">
    <source>
        <dbReference type="PIRSR" id="PIRSR604254-1"/>
    </source>
</evidence>
<proteinExistence type="inferred from homology"/>
<evidence type="ECO:0000313" key="12">
    <source>
        <dbReference type="Proteomes" id="UP000095765"/>
    </source>
</evidence>
<evidence type="ECO:0000313" key="9">
    <source>
        <dbReference type="EMBL" id="CUQ05359.1"/>
    </source>
</evidence>
<feature type="transmembrane region" description="Helical" evidence="8">
    <location>
        <begin position="85"/>
        <end position="104"/>
    </location>
</feature>
<evidence type="ECO:0000313" key="11">
    <source>
        <dbReference type="EMBL" id="RGE67286.1"/>
    </source>
</evidence>
<protein>
    <submittedName>
        <fullName evidence="9 11">Hemolysin</fullName>
    </submittedName>
</protein>
<accession>A0A174TEU8</accession>
<dbReference type="Proteomes" id="UP000095765">
    <property type="component" value="Unassembled WGS sequence"/>
</dbReference>
<dbReference type="EMBL" id="QVME01000005">
    <property type="protein sequence ID" value="RGE67286.1"/>
    <property type="molecule type" value="Genomic_DNA"/>
</dbReference>
<comment type="similarity">
    <text evidence="2">Belongs to the UPF0073 (Hly-III) family.</text>
</comment>
<dbReference type="Proteomes" id="UP000260828">
    <property type="component" value="Unassembled WGS sequence"/>
</dbReference>
<dbReference type="Pfam" id="PF03006">
    <property type="entry name" value="HlyIII"/>
    <property type="match status" value="1"/>
</dbReference>
<dbReference type="RefSeq" id="WP_024730777.1">
    <property type="nucleotide sequence ID" value="NZ_CABIWA010000048.1"/>
</dbReference>
<keyword evidence="5 8" id="KW-1133">Transmembrane helix</keyword>
<feature type="transmembrane region" description="Helical" evidence="8">
    <location>
        <begin position="194"/>
        <end position="216"/>
    </location>
</feature>
<dbReference type="GeneID" id="72462688"/>
<dbReference type="EMBL" id="CZBE01000023">
    <property type="protein sequence ID" value="CUQ05359.1"/>
    <property type="molecule type" value="Genomic_DNA"/>
</dbReference>
<evidence type="ECO:0000256" key="1">
    <source>
        <dbReference type="ARBA" id="ARBA00004651"/>
    </source>
</evidence>
<evidence type="ECO:0000256" key="4">
    <source>
        <dbReference type="ARBA" id="ARBA00022692"/>
    </source>
</evidence>
<evidence type="ECO:0000313" key="14">
    <source>
        <dbReference type="Proteomes" id="UP000260828"/>
    </source>
</evidence>
<reference evidence="13" key="2">
    <citation type="submission" date="2017-04" db="EMBL/GenBank/DDBJ databases">
        <title>Function of individual gut microbiota members based on whole genome sequencing of pure cultures obtained from chicken caecum.</title>
        <authorList>
            <person name="Medvecky M."/>
            <person name="Cejkova D."/>
            <person name="Polansky O."/>
            <person name="Karasova D."/>
            <person name="Kubasova T."/>
            <person name="Cizek A."/>
            <person name="Rychlik I."/>
        </authorList>
    </citation>
    <scope>NUCLEOTIDE SEQUENCE [LARGE SCALE GENOMIC DNA]</scope>
    <source>
        <strain evidence="13">An175</strain>
    </source>
</reference>
<evidence type="ECO:0000256" key="3">
    <source>
        <dbReference type="ARBA" id="ARBA00022475"/>
    </source>
</evidence>
<keyword evidence="7" id="KW-0479">Metal-binding</keyword>
<evidence type="ECO:0000256" key="5">
    <source>
        <dbReference type="ARBA" id="ARBA00022989"/>
    </source>
</evidence>
<evidence type="ECO:0000256" key="6">
    <source>
        <dbReference type="ARBA" id="ARBA00023136"/>
    </source>
</evidence>
<feature type="binding site" evidence="7">
    <location>
        <position position="194"/>
    </location>
    <ligand>
        <name>Zn(2+)</name>
        <dbReference type="ChEBI" id="CHEBI:29105"/>
    </ligand>
</feature>
<keyword evidence="3" id="KW-1003">Cell membrane</keyword>
<evidence type="ECO:0000313" key="10">
    <source>
        <dbReference type="EMBL" id="OUP68473.1"/>
    </source>
</evidence>
<dbReference type="GO" id="GO:0140911">
    <property type="term" value="F:pore-forming activity"/>
    <property type="evidence" value="ECO:0007669"/>
    <property type="project" value="InterPro"/>
</dbReference>
<feature type="transmembrane region" description="Helical" evidence="8">
    <location>
        <begin position="162"/>
        <end position="182"/>
    </location>
</feature>
<comment type="subcellular location">
    <subcellularLocation>
        <location evidence="1">Cell membrane</location>
        <topology evidence="1">Multi-pass membrane protein</topology>
    </subcellularLocation>
</comment>
<dbReference type="InterPro" id="IPR005744">
    <property type="entry name" value="Hy-lIII"/>
</dbReference>
<dbReference type="Proteomes" id="UP000196386">
    <property type="component" value="Unassembled WGS sequence"/>
</dbReference>
<dbReference type="PANTHER" id="PTHR20855:SF3">
    <property type="entry name" value="LD03007P"/>
    <property type="match status" value="1"/>
</dbReference>
<sequence length="217" mass="23403">MPRIFQKARDPISSYSHFIGAALSLIGLVAMAIQLALTPGQNPLNAVSCILFCLSLIALYSASGIYHFSRAAANVLVVLRKLDHAMIYVLIAGTYTPLLLGLLPAPRAEVFTAVIWGVALAGIVMKLCWINAPRWLGTTLYLLLGWAIAIDLPALAALPVPAVALLAAGGLLYTAGGLIYMIKRPNLSERFGFHEIFHLFVIAGSLCHYFLVLLYIA</sequence>
<reference evidence="9 12" key="1">
    <citation type="submission" date="2015-09" db="EMBL/GenBank/DDBJ databases">
        <authorList>
            <consortium name="Pathogen Informatics"/>
        </authorList>
    </citation>
    <scope>NUCLEOTIDE SEQUENCE [LARGE SCALE GENOMIC DNA]</scope>
    <source>
        <strain evidence="9 12">2789STDY5834939</strain>
    </source>
</reference>
<evidence type="ECO:0000256" key="8">
    <source>
        <dbReference type="SAM" id="Phobius"/>
    </source>
</evidence>
<dbReference type="InterPro" id="IPR004254">
    <property type="entry name" value="AdipoR/HlyIII-related"/>
</dbReference>
<dbReference type="GO" id="GO:0005886">
    <property type="term" value="C:plasma membrane"/>
    <property type="evidence" value="ECO:0007669"/>
    <property type="project" value="UniProtKB-SubCell"/>
</dbReference>
<keyword evidence="7" id="KW-0862">Zinc</keyword>
<organism evidence="9 12">
    <name type="scientific">Anaerotruncus colihominis</name>
    <dbReference type="NCBI Taxonomy" id="169435"/>
    <lineage>
        <taxon>Bacteria</taxon>
        <taxon>Bacillati</taxon>
        <taxon>Bacillota</taxon>
        <taxon>Clostridia</taxon>
        <taxon>Eubacteriales</taxon>
        <taxon>Oscillospiraceae</taxon>
        <taxon>Anaerotruncus</taxon>
    </lineage>
</organism>
<dbReference type="PANTHER" id="PTHR20855">
    <property type="entry name" value="ADIPOR/PROGESTIN RECEPTOR-RELATED"/>
    <property type="match status" value="1"/>
</dbReference>
<feature type="transmembrane region" description="Helical" evidence="8">
    <location>
        <begin position="43"/>
        <end position="65"/>
    </location>
</feature>
<feature type="transmembrane region" description="Helical" evidence="8">
    <location>
        <begin position="110"/>
        <end position="129"/>
    </location>
</feature>
<evidence type="ECO:0000313" key="13">
    <source>
        <dbReference type="Proteomes" id="UP000196386"/>
    </source>
</evidence>
<keyword evidence="4 8" id="KW-0812">Transmembrane</keyword>
<keyword evidence="6 8" id="KW-0472">Membrane</keyword>
<reference evidence="11 14" key="4">
    <citation type="submission" date="2018-08" db="EMBL/GenBank/DDBJ databases">
        <title>A genome reference for cultivated species of the human gut microbiota.</title>
        <authorList>
            <person name="Zou Y."/>
            <person name="Xue W."/>
            <person name="Luo G."/>
        </authorList>
    </citation>
    <scope>NUCLEOTIDE SEQUENCE [LARGE SCALE GENOMIC DNA]</scope>
    <source>
        <strain evidence="11 14">TF05-12AC</strain>
    </source>
</reference>
<name>A0A174TEU8_9FIRM</name>
<gene>
    <name evidence="9" type="primary">yqfA</name>
    <name evidence="10" type="ORF">B5F11_12905</name>
    <name evidence="11" type="ORF">DXC40_10775</name>
    <name evidence="9" type="ORF">ERS852551_02927</name>
</gene>
<dbReference type="GO" id="GO:0046872">
    <property type="term" value="F:metal ion binding"/>
    <property type="evidence" value="ECO:0007669"/>
    <property type="project" value="UniProtKB-KW"/>
</dbReference>